<proteinExistence type="predicted"/>
<dbReference type="InterPro" id="IPR010033">
    <property type="entry name" value="HAD_SF_ppase_IIIC"/>
</dbReference>
<dbReference type="SUPFAM" id="SSF56784">
    <property type="entry name" value="HAD-like"/>
    <property type="match status" value="1"/>
</dbReference>
<dbReference type="NCBIfam" id="TIGR01681">
    <property type="entry name" value="HAD-SF-IIIC"/>
    <property type="match status" value="1"/>
</dbReference>
<dbReference type="NCBIfam" id="TIGR01685">
    <property type="entry name" value="MDP-1"/>
    <property type="match status" value="1"/>
</dbReference>
<name>A0A7R9CHB1_TIMPO</name>
<dbReference type="AlphaFoldDB" id="A0A7R9CHB1"/>
<gene>
    <name evidence="1" type="ORF">TPSB3V08_LOCUS130</name>
</gene>
<dbReference type="InterPro" id="IPR036412">
    <property type="entry name" value="HAD-like_sf"/>
</dbReference>
<dbReference type="Pfam" id="PF12689">
    <property type="entry name" value="Acid_PPase"/>
    <property type="match status" value="1"/>
</dbReference>
<accession>A0A7R9CHB1</accession>
<reference evidence="1" key="1">
    <citation type="submission" date="2020-11" db="EMBL/GenBank/DDBJ databases">
        <authorList>
            <person name="Tran Van P."/>
        </authorList>
    </citation>
    <scope>NUCLEOTIDE SEQUENCE</scope>
</reference>
<protein>
    <submittedName>
        <fullName evidence="1">Uncharacterized protein</fullName>
    </submittedName>
</protein>
<dbReference type="EMBL" id="OD000032">
    <property type="protein sequence ID" value="CAD7395342.1"/>
    <property type="molecule type" value="Genomic_DNA"/>
</dbReference>
<dbReference type="InterPro" id="IPR023214">
    <property type="entry name" value="HAD_sf"/>
</dbReference>
<dbReference type="GO" id="GO:0003993">
    <property type="term" value="F:acid phosphatase activity"/>
    <property type="evidence" value="ECO:0007669"/>
    <property type="project" value="TreeGrafter"/>
</dbReference>
<evidence type="ECO:0000313" key="1">
    <source>
        <dbReference type="EMBL" id="CAD7395342.1"/>
    </source>
</evidence>
<sequence>MGSKTRSEVVDSRGEIIRYYPEVPEVLKKLANDGIILAVASRTSEIKGANQLLKLFDWDQYFKYKEIYPGSKVTHFNKIKKDSGVSFKDMIFFDDEQRNIRDLTQHGVVSILVKNGVSFKVIEEGLLQFRKGLKSLWIVSIVDGSFSTSSDKHRLNLSSSKCLNGQPLSDKGPTVELNTTSALANYATEAGVWSENVLRPQTRYTPDTWPYRSFAALLEPG</sequence>
<dbReference type="PANTHER" id="PTHR17901">
    <property type="entry name" value="MAGNESIUM-DEPENDENT PHOSPHATASE 1 MDP1"/>
    <property type="match status" value="1"/>
</dbReference>
<organism evidence="1">
    <name type="scientific">Timema poppense</name>
    <name type="common">Walking stick</name>
    <dbReference type="NCBI Taxonomy" id="170557"/>
    <lineage>
        <taxon>Eukaryota</taxon>
        <taxon>Metazoa</taxon>
        <taxon>Ecdysozoa</taxon>
        <taxon>Arthropoda</taxon>
        <taxon>Hexapoda</taxon>
        <taxon>Insecta</taxon>
        <taxon>Pterygota</taxon>
        <taxon>Neoptera</taxon>
        <taxon>Polyneoptera</taxon>
        <taxon>Phasmatodea</taxon>
        <taxon>Timematodea</taxon>
        <taxon>Timematoidea</taxon>
        <taxon>Timematidae</taxon>
        <taxon>Timema</taxon>
    </lineage>
</organism>
<dbReference type="Gene3D" id="3.40.50.1000">
    <property type="entry name" value="HAD superfamily/HAD-like"/>
    <property type="match status" value="1"/>
</dbReference>
<dbReference type="InterPro" id="IPR010036">
    <property type="entry name" value="MDP_1_eu_arc"/>
</dbReference>
<dbReference type="PANTHER" id="PTHR17901:SF14">
    <property type="entry name" value="MAGNESIUM-DEPENDENT PHOSPHATASE 1"/>
    <property type="match status" value="1"/>
</dbReference>